<reference evidence="2" key="1">
    <citation type="journal article" date="2015" name="Nature">
        <title>Complex archaea that bridge the gap between prokaryotes and eukaryotes.</title>
        <authorList>
            <person name="Spang A."/>
            <person name="Saw J.H."/>
            <person name="Jorgensen S.L."/>
            <person name="Zaremba-Niedzwiedzka K."/>
            <person name="Martijn J."/>
            <person name="Lind A.E."/>
            <person name="van Eijk R."/>
            <person name="Schleper C."/>
            <person name="Guy L."/>
            <person name="Ettema T.J."/>
        </authorList>
    </citation>
    <scope>NUCLEOTIDE SEQUENCE</scope>
</reference>
<feature type="non-terminal residue" evidence="2">
    <location>
        <position position="223"/>
    </location>
</feature>
<name>A0A0F9GGQ4_9ZZZZ</name>
<dbReference type="EMBL" id="LAZR01028521">
    <property type="protein sequence ID" value="KKL62342.1"/>
    <property type="molecule type" value="Genomic_DNA"/>
</dbReference>
<evidence type="ECO:0000256" key="1">
    <source>
        <dbReference type="SAM" id="Coils"/>
    </source>
</evidence>
<comment type="caution">
    <text evidence="2">The sequence shown here is derived from an EMBL/GenBank/DDBJ whole genome shotgun (WGS) entry which is preliminary data.</text>
</comment>
<evidence type="ECO:0000313" key="2">
    <source>
        <dbReference type="EMBL" id="KKL62342.1"/>
    </source>
</evidence>
<dbReference type="AlphaFoldDB" id="A0A0F9GGQ4"/>
<feature type="coiled-coil region" evidence="1">
    <location>
        <begin position="133"/>
        <end position="167"/>
    </location>
</feature>
<accession>A0A0F9GGQ4</accession>
<organism evidence="2">
    <name type="scientific">marine sediment metagenome</name>
    <dbReference type="NCBI Taxonomy" id="412755"/>
    <lineage>
        <taxon>unclassified sequences</taxon>
        <taxon>metagenomes</taxon>
        <taxon>ecological metagenomes</taxon>
    </lineage>
</organism>
<gene>
    <name evidence="2" type="ORF">LCGC14_2186180</name>
</gene>
<sequence length="223" mass="25152">MPDTIDEVSVNIVANLEGFLKDYQKALGDALVDIDEFAEKWEQVLVSRQQWAIAQELMENYASAANITLTEAREFLMESKTVIVDGLRLDEIEERMKQLGSVVEEVANQYTESFAKAAGRRGFAPDEESIRLFRELTEEILNNAKSLEEANEQVSELAKIYLDLGEDMAIVKRGLQEVTEAAAGEGVAVPVDDMIELSRQFDRTIQKMREFGVETEVIEARIQ</sequence>
<proteinExistence type="predicted"/>
<keyword evidence="1" id="KW-0175">Coiled coil</keyword>
<protein>
    <submittedName>
        <fullName evidence="2">Uncharacterized protein</fullName>
    </submittedName>
</protein>